<evidence type="ECO:0000256" key="1">
    <source>
        <dbReference type="SAM" id="MobiDB-lite"/>
    </source>
</evidence>
<evidence type="ECO:0000313" key="2">
    <source>
        <dbReference type="EMBL" id="QHU18675.1"/>
    </source>
</evidence>
<accession>A0A6C0KL22</accession>
<dbReference type="EMBL" id="MN740936">
    <property type="protein sequence ID" value="QHU18675.1"/>
    <property type="molecule type" value="Genomic_DNA"/>
</dbReference>
<proteinExistence type="predicted"/>
<name>A0A6C0KL22_9ZZZZ</name>
<feature type="compositionally biased region" description="Basic residues" evidence="1">
    <location>
        <begin position="49"/>
        <end position="66"/>
    </location>
</feature>
<sequence length="111" mass="12252">MRKNKTRRHGGAATVFPLRYFDTSAAQPSANEGRDLLTAIPPLGIRPKIGGRRKGKRTTRKSKKQKGGFVPSIMEGFVMSASKYIAPLALFVGYKLLTKKGKKTGTHKKHK</sequence>
<dbReference type="AlphaFoldDB" id="A0A6C0KL22"/>
<feature type="region of interest" description="Disordered" evidence="1">
    <location>
        <begin position="41"/>
        <end position="67"/>
    </location>
</feature>
<protein>
    <submittedName>
        <fullName evidence="2">Uncharacterized protein</fullName>
    </submittedName>
</protein>
<reference evidence="2" key="1">
    <citation type="journal article" date="2020" name="Nature">
        <title>Giant virus diversity and host interactions through global metagenomics.</title>
        <authorList>
            <person name="Schulz F."/>
            <person name="Roux S."/>
            <person name="Paez-Espino D."/>
            <person name="Jungbluth S."/>
            <person name="Walsh D.A."/>
            <person name="Denef V.J."/>
            <person name="McMahon K.D."/>
            <person name="Konstantinidis K.T."/>
            <person name="Eloe-Fadrosh E.A."/>
            <person name="Kyrpides N.C."/>
            <person name="Woyke T."/>
        </authorList>
    </citation>
    <scope>NUCLEOTIDE SEQUENCE</scope>
    <source>
        <strain evidence="2">GVMAG-S-3300013006-158</strain>
    </source>
</reference>
<organism evidence="2">
    <name type="scientific">viral metagenome</name>
    <dbReference type="NCBI Taxonomy" id="1070528"/>
    <lineage>
        <taxon>unclassified sequences</taxon>
        <taxon>metagenomes</taxon>
        <taxon>organismal metagenomes</taxon>
    </lineage>
</organism>